<protein>
    <recommendedName>
        <fullName evidence="2">Caspase family p10 domain-containing protein</fullName>
    </recommendedName>
</protein>
<reference evidence="3" key="1">
    <citation type="submission" date="2020-07" db="EMBL/GenBank/DDBJ databases">
        <title>The High-quality genome of the commercially important snow crab, Chionoecetes opilio.</title>
        <authorList>
            <person name="Jeong J.-H."/>
            <person name="Ryu S."/>
        </authorList>
    </citation>
    <scope>NUCLEOTIDE SEQUENCE</scope>
    <source>
        <strain evidence="3">MADBK_172401_WGS</strain>
        <tissue evidence="3">Digestive gland</tissue>
    </source>
</reference>
<evidence type="ECO:0000313" key="3">
    <source>
        <dbReference type="EMBL" id="KAG0729135.1"/>
    </source>
</evidence>
<sequence>MAFLLLDPTKMQNKGTGSNYHNELRDAFQLALKDKSMDNLRMCLQQSIAIILEKSQEKLKTKQTVSLLSNFTVNELDEYNEVIQRLKEVLHQFSCHVPKYMKDAFENICQEKRIPAMDDKGNDKEFFVISEIKTMREICDALSEEQVCQMYNKLMTKNYISIIPSIKKPTGKTLSELEVISFDLKKIKGMKETSFYCFVVGLSKEGLLNRADTHHLYNYLENEHETDVASHFKSALNMYPLASKPPGVCIIFNVEKDRKGAEKDIAKVDKLFRKTFKYDVVQVKYPMRQDVNKIIEELKADRNKFYDSLYGNYIQFEGLHPFADTLISYPTKWYDGAIRSPETGSHYINILVEELELHGTKKSIHEVLYRVHYNTNMLQMKVGTKEEVKLHRQVPYFESSLQKKFMFPRQ</sequence>
<dbReference type="PANTHER" id="PTHR22576:SF41">
    <property type="entry name" value="CASPASE 14, APOPTOSIS-RELATED CYSTEINE PEPTIDASE"/>
    <property type="match status" value="1"/>
</dbReference>
<comment type="similarity">
    <text evidence="1">Belongs to the peptidase C14A family.</text>
</comment>
<dbReference type="InterPro" id="IPR052039">
    <property type="entry name" value="Caspase-related_regulators"/>
</dbReference>
<dbReference type="Gene3D" id="3.40.50.1460">
    <property type="match status" value="2"/>
</dbReference>
<dbReference type="OrthoDB" id="6114029at2759"/>
<dbReference type="Pfam" id="PF00656">
    <property type="entry name" value="Peptidase_C14"/>
    <property type="match status" value="2"/>
</dbReference>
<dbReference type="Proteomes" id="UP000770661">
    <property type="component" value="Unassembled WGS sequence"/>
</dbReference>
<dbReference type="EMBL" id="JACEEZ010001506">
    <property type="protein sequence ID" value="KAG0729135.1"/>
    <property type="molecule type" value="Genomic_DNA"/>
</dbReference>
<proteinExistence type="inferred from homology"/>
<keyword evidence="4" id="KW-1185">Reference proteome</keyword>
<dbReference type="InterPro" id="IPR011600">
    <property type="entry name" value="Pept_C14_caspase"/>
</dbReference>
<dbReference type="SMART" id="SM00115">
    <property type="entry name" value="CASc"/>
    <property type="match status" value="1"/>
</dbReference>
<name>A0A8J5D4Z8_CHIOP</name>
<evidence type="ECO:0000313" key="4">
    <source>
        <dbReference type="Proteomes" id="UP000770661"/>
    </source>
</evidence>
<dbReference type="InterPro" id="IPR002138">
    <property type="entry name" value="Pept_C14_p10"/>
</dbReference>
<dbReference type="PANTHER" id="PTHR22576">
    <property type="entry name" value="MUCOSA ASSOCIATED LYMPHOID TISSUE LYMPHOMA TRANSLOCATION PROTEIN 1/PARACASPASE"/>
    <property type="match status" value="1"/>
</dbReference>
<dbReference type="InterPro" id="IPR015917">
    <property type="entry name" value="Pept_C14A"/>
</dbReference>
<dbReference type="InterPro" id="IPR029030">
    <property type="entry name" value="Caspase-like_dom_sf"/>
</dbReference>
<evidence type="ECO:0000259" key="2">
    <source>
        <dbReference type="PROSITE" id="PS50207"/>
    </source>
</evidence>
<dbReference type="GO" id="GO:0004197">
    <property type="term" value="F:cysteine-type endopeptidase activity"/>
    <property type="evidence" value="ECO:0007669"/>
    <property type="project" value="InterPro"/>
</dbReference>
<organism evidence="3 4">
    <name type="scientific">Chionoecetes opilio</name>
    <name type="common">Atlantic snow crab</name>
    <name type="synonym">Cancer opilio</name>
    <dbReference type="NCBI Taxonomy" id="41210"/>
    <lineage>
        <taxon>Eukaryota</taxon>
        <taxon>Metazoa</taxon>
        <taxon>Ecdysozoa</taxon>
        <taxon>Arthropoda</taxon>
        <taxon>Crustacea</taxon>
        <taxon>Multicrustacea</taxon>
        <taxon>Malacostraca</taxon>
        <taxon>Eumalacostraca</taxon>
        <taxon>Eucarida</taxon>
        <taxon>Decapoda</taxon>
        <taxon>Pleocyemata</taxon>
        <taxon>Brachyura</taxon>
        <taxon>Eubrachyura</taxon>
        <taxon>Majoidea</taxon>
        <taxon>Majidae</taxon>
        <taxon>Chionoecetes</taxon>
    </lineage>
</organism>
<accession>A0A8J5D4Z8</accession>
<comment type="caution">
    <text evidence="3">The sequence shown here is derived from an EMBL/GenBank/DDBJ whole genome shotgun (WGS) entry which is preliminary data.</text>
</comment>
<feature type="domain" description="Caspase family p10" evidence="2">
    <location>
        <begin position="323"/>
        <end position="409"/>
    </location>
</feature>
<dbReference type="AlphaFoldDB" id="A0A8J5D4Z8"/>
<evidence type="ECO:0000256" key="1">
    <source>
        <dbReference type="ARBA" id="ARBA00010134"/>
    </source>
</evidence>
<gene>
    <name evidence="3" type="ORF">GWK47_030953</name>
</gene>
<dbReference type="GO" id="GO:0006508">
    <property type="term" value="P:proteolysis"/>
    <property type="evidence" value="ECO:0007669"/>
    <property type="project" value="InterPro"/>
</dbReference>
<dbReference type="SUPFAM" id="SSF52129">
    <property type="entry name" value="Caspase-like"/>
    <property type="match status" value="1"/>
</dbReference>
<dbReference type="PROSITE" id="PS50207">
    <property type="entry name" value="CASPASE_P10"/>
    <property type="match status" value="1"/>
</dbReference>